<dbReference type="EMBL" id="CP007490">
    <property type="protein sequence ID" value="AIC47927.1"/>
    <property type="molecule type" value="Genomic_DNA"/>
</dbReference>
<sequence>MIRIPRWLVAILGLLFGLFHAGLGFASLSGVEQYEYPLLAILLYLAAIIASMIFYRGPNLPLTQAILNLAVAAIVPLLVNANLDPQTADAYSTWYVVGIATLMATTAVRQQKLIAWVGTVLLVIQVVAWAGLFAGIQAGLIGALLLVFAGHTISVGLKSAYRRTMEFTEAARNSQMQAAANAAASEERRARLDLALRGALPMLREIESQRGKLSNSQKLEARLLEASLRDEIRGRGLMSAEIREAAKQARMRGVEVIILDEGGLDNMTDYSRKEILQKVANSFAQVNEGRITLRAPSQEDWKITLVATRPGVAKPDIWLKF</sequence>
<feature type="transmembrane region" description="Helical" evidence="1">
    <location>
        <begin position="62"/>
        <end position="79"/>
    </location>
</feature>
<keyword evidence="1" id="KW-0472">Membrane</keyword>
<keyword evidence="1" id="KW-1133">Transmembrane helix</keyword>
<feature type="transmembrane region" description="Helical" evidence="1">
    <location>
        <begin position="36"/>
        <end position="55"/>
    </location>
</feature>
<accession>A0A060JH96</accession>
<evidence type="ECO:0000313" key="3">
    <source>
        <dbReference type="Proteomes" id="UP000067708"/>
    </source>
</evidence>
<dbReference type="STRING" id="529884.Rhola_00011340"/>
<protein>
    <recommendedName>
        <fullName evidence="4">Signal transduction histidine kinase</fullName>
    </recommendedName>
</protein>
<keyword evidence="1" id="KW-0812">Transmembrane</keyword>
<dbReference type="OrthoDB" id="5082313at2"/>
<evidence type="ECO:0000313" key="2">
    <source>
        <dbReference type="EMBL" id="AIC47927.1"/>
    </source>
</evidence>
<dbReference type="HOGENOM" id="CLU_813272_0_0_11"/>
<feature type="transmembrane region" description="Helical" evidence="1">
    <location>
        <begin position="138"/>
        <end position="157"/>
    </location>
</feature>
<organism evidence="2 3">
    <name type="scientific">Rhodoluna lacicola</name>
    <dbReference type="NCBI Taxonomy" id="529884"/>
    <lineage>
        <taxon>Bacteria</taxon>
        <taxon>Bacillati</taxon>
        <taxon>Actinomycetota</taxon>
        <taxon>Actinomycetes</taxon>
        <taxon>Micrococcales</taxon>
        <taxon>Microbacteriaceae</taxon>
        <taxon>Luna cluster</taxon>
        <taxon>Luna-1 subcluster</taxon>
        <taxon>Rhodoluna</taxon>
    </lineage>
</organism>
<name>A0A060JH96_9MICO</name>
<gene>
    <name evidence="2" type="ORF">Rhola_00011340</name>
</gene>
<dbReference type="eggNOG" id="ENOG5033B3D">
    <property type="taxonomic scope" value="Bacteria"/>
</dbReference>
<dbReference type="AlphaFoldDB" id="A0A060JH96"/>
<keyword evidence="3" id="KW-1185">Reference proteome</keyword>
<dbReference type="RefSeq" id="WP_038503043.1">
    <property type="nucleotide sequence ID" value="NZ_CP007490.1"/>
</dbReference>
<feature type="transmembrane region" description="Helical" evidence="1">
    <location>
        <begin position="113"/>
        <end position="132"/>
    </location>
</feature>
<evidence type="ECO:0008006" key="4">
    <source>
        <dbReference type="Google" id="ProtNLM"/>
    </source>
</evidence>
<reference evidence="2 3" key="1">
    <citation type="journal article" date="2014" name="Int. J. Syst. Evol. Microbiol.">
        <title>Rhodoluna lacicola gen. nov., sp. nov., a planktonic freshwater bacterium with stream-lined genome.</title>
        <authorList>
            <person name="Hahn M."/>
            <person name="Schmidt J."/>
            <person name="Taipale S.J."/>
            <person name="Doolittle W.F."/>
            <person name="Koll U."/>
        </authorList>
    </citation>
    <scope>NUCLEOTIDE SEQUENCE [LARGE SCALE GENOMIC DNA]</scope>
    <source>
        <strain evidence="2 3">MWH-Ta8</strain>
    </source>
</reference>
<evidence type="ECO:0000256" key="1">
    <source>
        <dbReference type="SAM" id="Phobius"/>
    </source>
</evidence>
<dbReference type="KEGG" id="rla:Rhola_00011340"/>
<proteinExistence type="predicted"/>
<dbReference type="Proteomes" id="UP000067708">
    <property type="component" value="Chromosome"/>
</dbReference>
<feature type="transmembrane region" description="Helical" evidence="1">
    <location>
        <begin position="91"/>
        <end position="108"/>
    </location>
</feature>